<evidence type="ECO:0000313" key="2">
    <source>
        <dbReference type="Proteomes" id="UP001269400"/>
    </source>
</evidence>
<protein>
    <submittedName>
        <fullName evidence="1">Uncharacterized protein</fullName>
    </submittedName>
</protein>
<sequence>MKKSIELLKKWHIEEPNSYQSIAPLNNINRLFSIKEKTVSMEGTQLEFLKYLQKECVNSVAVNTANGSGRYFFKVGRSILELFILIENNQIKIEPYLLYNDSEVKRDIQKIVCKEYVIFCMLKKWGLQ</sequence>
<organism evidence="1 2">
    <name type="scientific">Priestia aryabhattai</name>
    <name type="common">Bacillus aryabhattai</name>
    <dbReference type="NCBI Taxonomy" id="412384"/>
    <lineage>
        <taxon>Bacteria</taxon>
        <taxon>Bacillati</taxon>
        <taxon>Bacillota</taxon>
        <taxon>Bacilli</taxon>
        <taxon>Bacillales</taxon>
        <taxon>Bacillaceae</taxon>
        <taxon>Priestia</taxon>
    </lineage>
</organism>
<reference evidence="1" key="1">
    <citation type="journal article" date="2022" name="J Environ Chem Eng">
        <title>Biodegradation of petroleum oil using a constructed nonpathogenic and heavy metal-tolerant bacterial consortium isolated from marine sponges.</title>
        <authorList>
            <person name="Dechsakulwatana C."/>
            <person name="Rungsihiranrut A."/>
            <person name="Muangchinda C."/>
            <person name="Ningthoujam R."/>
            <person name="Klankeo P."/>
            <person name="Pinyakong O."/>
        </authorList>
    </citation>
    <scope>NUCLEOTIDE SEQUENCE</scope>
    <source>
        <strain evidence="1">TL01-2</strain>
    </source>
</reference>
<comment type="caution">
    <text evidence="1">The sequence shown here is derived from an EMBL/GenBank/DDBJ whole genome shotgun (WGS) entry which is preliminary data.</text>
</comment>
<name>A0AAX6NFF3_PRIAR</name>
<dbReference type="RefSeq" id="WP_316911435.1">
    <property type="nucleotide sequence ID" value="NZ_JAPTGD010000002.1"/>
</dbReference>
<gene>
    <name evidence="1" type="ORF">O0Q50_23850</name>
</gene>
<evidence type="ECO:0000313" key="1">
    <source>
        <dbReference type="EMBL" id="MDU9694224.1"/>
    </source>
</evidence>
<dbReference type="Proteomes" id="UP001269400">
    <property type="component" value="Unassembled WGS sequence"/>
</dbReference>
<reference evidence="1" key="2">
    <citation type="submission" date="2022-12" db="EMBL/GenBank/DDBJ databases">
        <authorList>
            <person name="Dechsakulwatana C."/>
            <person name="Rungsihiranrut A."/>
            <person name="Muangchinda C."/>
            <person name="Ningthoujam R."/>
            <person name="Klankeo P."/>
            <person name="Pinyakong O."/>
        </authorList>
    </citation>
    <scope>NUCLEOTIDE SEQUENCE</scope>
    <source>
        <strain evidence="1">TL01-2</strain>
    </source>
</reference>
<proteinExistence type="predicted"/>
<dbReference type="AlphaFoldDB" id="A0AAX6NFF3"/>
<accession>A0AAX6NFF3</accession>
<dbReference type="EMBL" id="JAPTGD010000002">
    <property type="protein sequence ID" value="MDU9694224.1"/>
    <property type="molecule type" value="Genomic_DNA"/>
</dbReference>